<gene>
    <name evidence="1" type="ORF">SMAX5B_000938</name>
</gene>
<accession>A0A2U9C5V0</accession>
<reference evidence="1 2" key="1">
    <citation type="submission" date="2017-12" db="EMBL/GenBank/DDBJ databases">
        <title>Integrating genomic resources of turbot (Scophthalmus maximus) in depth evaluation of genetic and physical mapping variation across individuals.</title>
        <authorList>
            <person name="Martinez P."/>
        </authorList>
    </citation>
    <scope>NUCLEOTIDE SEQUENCE [LARGE SCALE GENOMIC DNA]</scope>
</reference>
<dbReference type="AlphaFoldDB" id="A0A2U9C5V0"/>
<evidence type="ECO:0000313" key="1">
    <source>
        <dbReference type="EMBL" id="AWP11543.1"/>
    </source>
</evidence>
<protein>
    <submittedName>
        <fullName evidence="1">Uncharacterized protein</fullName>
    </submittedName>
</protein>
<evidence type="ECO:0000313" key="2">
    <source>
        <dbReference type="Proteomes" id="UP000246464"/>
    </source>
</evidence>
<organism evidence="1 2">
    <name type="scientific">Scophthalmus maximus</name>
    <name type="common">Turbot</name>
    <name type="synonym">Psetta maxima</name>
    <dbReference type="NCBI Taxonomy" id="52904"/>
    <lineage>
        <taxon>Eukaryota</taxon>
        <taxon>Metazoa</taxon>
        <taxon>Chordata</taxon>
        <taxon>Craniata</taxon>
        <taxon>Vertebrata</taxon>
        <taxon>Euteleostomi</taxon>
        <taxon>Actinopterygii</taxon>
        <taxon>Neopterygii</taxon>
        <taxon>Teleostei</taxon>
        <taxon>Neoteleostei</taxon>
        <taxon>Acanthomorphata</taxon>
        <taxon>Carangaria</taxon>
        <taxon>Pleuronectiformes</taxon>
        <taxon>Pleuronectoidei</taxon>
        <taxon>Scophthalmidae</taxon>
        <taxon>Scophthalmus</taxon>
    </lineage>
</organism>
<dbReference type="Proteomes" id="UP000246464">
    <property type="component" value="Chromosome 12"/>
</dbReference>
<dbReference type="EMBL" id="CP026254">
    <property type="protein sequence ID" value="AWP11543.1"/>
    <property type="molecule type" value="Genomic_DNA"/>
</dbReference>
<proteinExistence type="predicted"/>
<keyword evidence="2" id="KW-1185">Reference proteome</keyword>
<sequence>MPQNLDRQNVKALKAGEGILSDDGDMEYCSIVFLVPPQYVTMSFGHNYRNKTKIVNWNSETALGLAHGPTLYPSEP</sequence>
<name>A0A2U9C5V0_SCOMX</name>